<evidence type="ECO:0000256" key="1">
    <source>
        <dbReference type="SAM" id="MobiDB-lite"/>
    </source>
</evidence>
<organism evidence="2 3">
    <name type="scientific">Nepenthes gracilis</name>
    <name type="common">Slender pitcher plant</name>
    <dbReference type="NCBI Taxonomy" id="150966"/>
    <lineage>
        <taxon>Eukaryota</taxon>
        <taxon>Viridiplantae</taxon>
        <taxon>Streptophyta</taxon>
        <taxon>Embryophyta</taxon>
        <taxon>Tracheophyta</taxon>
        <taxon>Spermatophyta</taxon>
        <taxon>Magnoliopsida</taxon>
        <taxon>eudicotyledons</taxon>
        <taxon>Gunneridae</taxon>
        <taxon>Pentapetalae</taxon>
        <taxon>Caryophyllales</taxon>
        <taxon>Nepenthaceae</taxon>
        <taxon>Nepenthes</taxon>
    </lineage>
</organism>
<feature type="region of interest" description="Disordered" evidence="1">
    <location>
        <begin position="1"/>
        <end position="78"/>
    </location>
</feature>
<name>A0AAD3XPJ6_NEPGR</name>
<evidence type="ECO:0000313" key="3">
    <source>
        <dbReference type="Proteomes" id="UP001279734"/>
    </source>
</evidence>
<dbReference type="Proteomes" id="UP001279734">
    <property type="component" value="Unassembled WGS sequence"/>
</dbReference>
<sequence length="78" mass="8763">MSTTQLGNSRESLDEARPLTPPLLHHSPPNPPPVTHHQDSPLPELQKGPRQAPQAHLRLQKEEQRNHCLLRRPTPGHG</sequence>
<proteinExistence type="predicted"/>
<dbReference type="AlphaFoldDB" id="A0AAD3XPJ6"/>
<comment type="caution">
    <text evidence="2">The sequence shown here is derived from an EMBL/GenBank/DDBJ whole genome shotgun (WGS) entry which is preliminary data.</text>
</comment>
<protein>
    <submittedName>
        <fullName evidence="2">Uncharacterized protein</fullName>
    </submittedName>
</protein>
<evidence type="ECO:0000313" key="2">
    <source>
        <dbReference type="EMBL" id="GMH11745.1"/>
    </source>
</evidence>
<dbReference type="EMBL" id="BSYO01000011">
    <property type="protein sequence ID" value="GMH11745.1"/>
    <property type="molecule type" value="Genomic_DNA"/>
</dbReference>
<gene>
    <name evidence="2" type="ORF">Nepgr_013586</name>
</gene>
<keyword evidence="3" id="KW-1185">Reference proteome</keyword>
<accession>A0AAD3XPJ6</accession>
<reference evidence="2" key="1">
    <citation type="submission" date="2023-05" db="EMBL/GenBank/DDBJ databases">
        <title>Nepenthes gracilis genome sequencing.</title>
        <authorList>
            <person name="Fukushima K."/>
        </authorList>
    </citation>
    <scope>NUCLEOTIDE SEQUENCE</scope>
    <source>
        <strain evidence="2">SING2019-196</strain>
    </source>
</reference>
<feature type="compositionally biased region" description="Polar residues" evidence="1">
    <location>
        <begin position="1"/>
        <end position="10"/>
    </location>
</feature>